<reference evidence="1 2" key="1">
    <citation type="journal article" date="2018" name="Mol. Biol. Evol.">
        <title>Broad Genomic Sampling Reveals a Smut Pathogenic Ancestry of the Fungal Clade Ustilaginomycotina.</title>
        <authorList>
            <person name="Kijpornyongpan T."/>
            <person name="Mondo S.J."/>
            <person name="Barry K."/>
            <person name="Sandor L."/>
            <person name="Lee J."/>
            <person name="Lipzen A."/>
            <person name="Pangilinan J."/>
            <person name="LaButti K."/>
            <person name="Hainaut M."/>
            <person name="Henrissat B."/>
            <person name="Grigoriev I.V."/>
            <person name="Spatafora J.W."/>
            <person name="Aime M.C."/>
        </authorList>
    </citation>
    <scope>NUCLEOTIDE SEQUENCE [LARGE SCALE GENOMIC DNA]</scope>
    <source>
        <strain evidence="1 2">SA 807</strain>
    </source>
</reference>
<organism evidence="1 2">
    <name type="scientific">Violaceomyces palustris</name>
    <dbReference type="NCBI Taxonomy" id="1673888"/>
    <lineage>
        <taxon>Eukaryota</taxon>
        <taxon>Fungi</taxon>
        <taxon>Dikarya</taxon>
        <taxon>Basidiomycota</taxon>
        <taxon>Ustilaginomycotina</taxon>
        <taxon>Ustilaginomycetes</taxon>
        <taxon>Violaceomycetales</taxon>
        <taxon>Violaceomycetaceae</taxon>
        <taxon>Violaceomyces</taxon>
    </lineage>
</organism>
<sequence>MTNPTPPPPASSQTNKSGPLTKPTQATPPSSSPSSSNPNGNLPPEAAYQWLFSKSDLQHTPSVKQANMSSSTERQLRGKGIHIIYKIGEFLRLGQHVLCTACTFFHRFYMRRPLQYGPNRQGFSHYEMAASCVFLAGKVEESHRKLPSIIDATMASLDKSPMGIQRWMERSFRANPNSKEYERWRDCILLNEEALLETLCFDLVIEHPHEILVRSCQELGVDRSITRLAWTILNDCMRDPICLMYQAPVLAAGAFKKACQVKRVNVDGFTISSKSNKLSSWRNDGEEGKGGEEEIETDTDWLDVFDCDEDEVQQALIDIETEVYSFHGGSKVIVSGGGVGTSGNVTPIHPSGTESQTQVTSNLGSPLPESKSTSDPLENKRGREEETQVEEGEEVPRPLSPPTRNHPPYPSPSKLQKLDRQRPSPVPPSDSQGQPSLDHPVGGEGEAEVRRDSATTAGDHLTNPFKPLAHGHQDRYARPPSRHGLKDRFPE</sequence>
<dbReference type="EMBL" id="KZ820285">
    <property type="protein sequence ID" value="PWN48018.1"/>
    <property type="molecule type" value="Genomic_DNA"/>
</dbReference>
<gene>
    <name evidence="1" type="ORF">IE53DRAFT_370970</name>
</gene>
<evidence type="ECO:0000313" key="1">
    <source>
        <dbReference type="EMBL" id="PWN48018.1"/>
    </source>
</evidence>
<protein>
    <submittedName>
        <fullName evidence="1">Cyclin-like protein</fullName>
    </submittedName>
</protein>
<keyword evidence="2" id="KW-1185">Reference proteome</keyword>
<accession>A0ACD0NQA4</accession>
<evidence type="ECO:0000313" key="2">
    <source>
        <dbReference type="Proteomes" id="UP000245626"/>
    </source>
</evidence>
<name>A0ACD0NQA4_9BASI</name>
<dbReference type="Proteomes" id="UP000245626">
    <property type="component" value="Unassembled WGS sequence"/>
</dbReference>
<proteinExistence type="predicted"/>